<protein>
    <recommendedName>
        <fullName evidence="6">MFS general substrate transporter</fullName>
    </recommendedName>
</protein>
<dbReference type="OrthoDB" id="6509908at2759"/>
<comment type="caution">
    <text evidence="4">The sequence shown here is derived from an EMBL/GenBank/DDBJ whole genome shotgun (WGS) entry which is preliminary data.</text>
</comment>
<feature type="transmembrane region" description="Helical" evidence="3">
    <location>
        <begin position="372"/>
        <end position="395"/>
    </location>
</feature>
<keyword evidence="3" id="KW-0812">Transmembrane</keyword>
<dbReference type="EMBL" id="JAACJK010000165">
    <property type="protein sequence ID" value="KAF5323857.1"/>
    <property type="molecule type" value="Genomic_DNA"/>
</dbReference>
<dbReference type="Gene3D" id="1.20.1250.20">
    <property type="entry name" value="MFS general substrate transporter like domains"/>
    <property type="match status" value="2"/>
</dbReference>
<keyword evidence="3" id="KW-0472">Membrane</keyword>
<evidence type="ECO:0000313" key="4">
    <source>
        <dbReference type="EMBL" id="KAF5323857.1"/>
    </source>
</evidence>
<feature type="transmembrane region" description="Helical" evidence="3">
    <location>
        <begin position="407"/>
        <end position="425"/>
    </location>
</feature>
<feature type="transmembrane region" description="Helical" evidence="3">
    <location>
        <begin position="239"/>
        <end position="260"/>
    </location>
</feature>
<keyword evidence="5" id="KW-1185">Reference proteome</keyword>
<keyword evidence="3" id="KW-1133">Transmembrane helix</keyword>
<evidence type="ECO:0000313" key="5">
    <source>
        <dbReference type="Proteomes" id="UP000541558"/>
    </source>
</evidence>
<feature type="transmembrane region" description="Helical" evidence="3">
    <location>
        <begin position="80"/>
        <end position="101"/>
    </location>
</feature>
<feature type="transmembrane region" description="Helical" evidence="3">
    <location>
        <begin position="281"/>
        <end position="305"/>
    </location>
</feature>
<evidence type="ECO:0000256" key="1">
    <source>
        <dbReference type="ARBA" id="ARBA00004141"/>
    </source>
</evidence>
<dbReference type="GO" id="GO:0016020">
    <property type="term" value="C:membrane"/>
    <property type="evidence" value="ECO:0007669"/>
    <property type="project" value="UniProtKB-SubCell"/>
</dbReference>
<proteinExistence type="inferred from homology"/>
<feature type="transmembrane region" description="Helical" evidence="3">
    <location>
        <begin position="172"/>
        <end position="195"/>
    </location>
</feature>
<dbReference type="SUPFAM" id="SSF103473">
    <property type="entry name" value="MFS general substrate transporter"/>
    <property type="match status" value="1"/>
</dbReference>
<evidence type="ECO:0000256" key="3">
    <source>
        <dbReference type="SAM" id="Phobius"/>
    </source>
</evidence>
<feature type="transmembrane region" description="Helical" evidence="3">
    <location>
        <begin position="207"/>
        <end position="227"/>
    </location>
</feature>
<sequence>MATPMTRSTVSYASSLSSEIREDGQNGGRVEAVSDLVTNEKELGTSEAPSLIKEKIKAKVLVSSNWTDEDISYPDGGFRAWLVVAGAMTCTFSTFGFANAWGVFQSYYETNVLVDTPPSTIAWIGSIQYALVFIPGVFTGRLCDLGYFRAPFAVGTVFVVVATFLVAQCTKYWQFLLCQGFFLGLGAGICFGATLPVVGHWFSKRRGLALGLTALGSSCGGTVYPIAARQLIPLVGFPWTIRILGFMIVGTLGFSNLTLARRLPPKNVPGGIFNVKVFKNAAFTIYCLGAFVCFLGIYTVLTYIDVAATRIGISPEFSFYLVSIANASAGPSRVLCGVLADRFGAVNVIVPMTWIAAALTFAWPYARTQSTLIAIAVLYGISNAAFVSSFNIPLYMMGEMGDVGRRMGTVMMFSAVGALVGPPISGAINRATGSLEAVSYYAVGLGAMIIRLRVGHRLYIRLRSGGLCFPFDLLLLLESSMIYPTKRYLVPYALHCLFFPYPLACTARSSPS</sequence>
<name>A0A8H5BKJ8_9AGAR</name>
<feature type="transmembrane region" description="Helical" evidence="3">
    <location>
        <begin position="343"/>
        <end position="366"/>
    </location>
</feature>
<dbReference type="InterPro" id="IPR011701">
    <property type="entry name" value="MFS"/>
</dbReference>
<evidence type="ECO:0008006" key="6">
    <source>
        <dbReference type="Google" id="ProtNLM"/>
    </source>
</evidence>
<accession>A0A8H5BKJ8</accession>
<dbReference type="InterPro" id="IPR036259">
    <property type="entry name" value="MFS_trans_sf"/>
</dbReference>
<dbReference type="PANTHER" id="PTHR11360:SF234">
    <property type="entry name" value="MFS-TYPE TRANSPORTER DBAD-RELATED"/>
    <property type="match status" value="1"/>
</dbReference>
<evidence type="ECO:0000256" key="2">
    <source>
        <dbReference type="ARBA" id="ARBA00006727"/>
    </source>
</evidence>
<organism evidence="4 5">
    <name type="scientific">Ephemerocybe angulata</name>
    <dbReference type="NCBI Taxonomy" id="980116"/>
    <lineage>
        <taxon>Eukaryota</taxon>
        <taxon>Fungi</taxon>
        <taxon>Dikarya</taxon>
        <taxon>Basidiomycota</taxon>
        <taxon>Agaricomycotina</taxon>
        <taxon>Agaricomycetes</taxon>
        <taxon>Agaricomycetidae</taxon>
        <taxon>Agaricales</taxon>
        <taxon>Agaricineae</taxon>
        <taxon>Psathyrellaceae</taxon>
        <taxon>Ephemerocybe</taxon>
    </lineage>
</organism>
<gene>
    <name evidence="4" type="ORF">D9611_008392</name>
</gene>
<dbReference type="InterPro" id="IPR050327">
    <property type="entry name" value="Proton-linked_MCT"/>
</dbReference>
<dbReference type="GO" id="GO:0022857">
    <property type="term" value="F:transmembrane transporter activity"/>
    <property type="evidence" value="ECO:0007669"/>
    <property type="project" value="InterPro"/>
</dbReference>
<feature type="transmembrane region" description="Helical" evidence="3">
    <location>
        <begin position="317"/>
        <end position="336"/>
    </location>
</feature>
<comment type="similarity">
    <text evidence="2">Belongs to the major facilitator superfamily. Monocarboxylate porter (TC 2.A.1.13) family.</text>
</comment>
<feature type="transmembrane region" description="Helical" evidence="3">
    <location>
        <begin position="437"/>
        <end position="454"/>
    </location>
</feature>
<feature type="transmembrane region" description="Helical" evidence="3">
    <location>
        <begin position="147"/>
        <end position="166"/>
    </location>
</feature>
<feature type="transmembrane region" description="Helical" evidence="3">
    <location>
        <begin position="121"/>
        <end position="140"/>
    </location>
</feature>
<dbReference type="AlphaFoldDB" id="A0A8H5BKJ8"/>
<reference evidence="4 5" key="1">
    <citation type="journal article" date="2020" name="ISME J.">
        <title>Uncovering the hidden diversity of litter-decomposition mechanisms in mushroom-forming fungi.</title>
        <authorList>
            <person name="Floudas D."/>
            <person name="Bentzer J."/>
            <person name="Ahren D."/>
            <person name="Johansson T."/>
            <person name="Persson P."/>
            <person name="Tunlid A."/>
        </authorList>
    </citation>
    <scope>NUCLEOTIDE SEQUENCE [LARGE SCALE GENOMIC DNA]</scope>
    <source>
        <strain evidence="4 5">CBS 175.51</strain>
    </source>
</reference>
<dbReference type="Pfam" id="PF07690">
    <property type="entry name" value="MFS_1"/>
    <property type="match status" value="1"/>
</dbReference>
<dbReference type="PANTHER" id="PTHR11360">
    <property type="entry name" value="MONOCARBOXYLATE TRANSPORTER"/>
    <property type="match status" value="1"/>
</dbReference>
<dbReference type="Proteomes" id="UP000541558">
    <property type="component" value="Unassembled WGS sequence"/>
</dbReference>
<comment type="subcellular location">
    <subcellularLocation>
        <location evidence="1">Membrane</location>
        <topology evidence="1">Multi-pass membrane protein</topology>
    </subcellularLocation>
</comment>